<evidence type="ECO:0000256" key="2">
    <source>
        <dbReference type="ARBA" id="ARBA00022803"/>
    </source>
</evidence>
<proteinExistence type="predicted"/>
<evidence type="ECO:0008006" key="7">
    <source>
        <dbReference type="Google" id="ProtNLM"/>
    </source>
</evidence>
<dbReference type="PANTHER" id="PTHR44943">
    <property type="entry name" value="CELLULOSE SYNTHASE OPERON PROTEIN C"/>
    <property type="match status" value="1"/>
</dbReference>
<keyword evidence="2 3" id="KW-0802">TPR repeat</keyword>
<dbReference type="InterPro" id="IPR011990">
    <property type="entry name" value="TPR-like_helical_dom_sf"/>
</dbReference>
<name>A0ABR4TPI7_9PROT</name>
<dbReference type="Pfam" id="PF13414">
    <property type="entry name" value="TPR_11"/>
    <property type="match status" value="1"/>
</dbReference>
<gene>
    <name evidence="5" type="ORF">SMB34_16475</name>
</gene>
<dbReference type="Gene3D" id="1.25.40.10">
    <property type="entry name" value="Tetratricopeptide repeat domain"/>
    <property type="match status" value="2"/>
</dbReference>
<dbReference type="PROSITE" id="PS50005">
    <property type="entry name" value="TPR"/>
    <property type="match status" value="3"/>
</dbReference>
<sequence>MLSDHDAAVFAGRGTRMAKSRTITKSRATKKGRKTMAVSGVKSPVTKPAGDDSPKLPKGEIGALDQMRGDEPGSARLSSRPAPDIAVNRFDKSELFARALEAHQAGRIDEAIALYGAVLRQNPDQPDVWNNLGVALRRSKHHDASLVAYRRAAELRPGNAGLWSNMGNCLREMMRFEEATAAHDKALELDASIKSHPFNAGLVFRDTNRFEQAIRHFDAALAIDPDYVDANWDKALALLAMGQYEAGWAGYETRRKLADNPIRPLEGAPEWDGKADLRGKRLLLRAEQGFGDMIQFARFVPMVGKKAAHIILECRSELIPVMRTIAGVGTIVEKGAKLPPFDLHVPLLSLPHVMKINEAELHRVSAEPYLSAPKGKQARLSPPPGTVLKVGLIWAGKLNPRDRSCPLEKLMPLMAQKGACFYSFQVDERRGDIAKLGANALITDMGEHIHDFGDSAALMKAMDLIITIDSAPAHLAGALGVPVWMLQLYTTDWRWMVGRADSPWYPTMRIYRQEAPGDWATPIGKLGADFANLLKARLGATA</sequence>
<feature type="repeat" description="TPR" evidence="3">
    <location>
        <begin position="160"/>
        <end position="193"/>
    </location>
</feature>
<organism evidence="5 6">
    <name type="scientific">Thalassospira permensis NBRC 106175</name>
    <dbReference type="NCBI Taxonomy" id="1353532"/>
    <lineage>
        <taxon>Bacteria</taxon>
        <taxon>Pseudomonadati</taxon>
        <taxon>Pseudomonadota</taxon>
        <taxon>Alphaproteobacteria</taxon>
        <taxon>Rhodospirillales</taxon>
        <taxon>Thalassospiraceae</taxon>
        <taxon>Thalassospira</taxon>
    </lineage>
</organism>
<feature type="compositionally biased region" description="Basic and acidic residues" evidence="4">
    <location>
        <begin position="49"/>
        <end position="58"/>
    </location>
</feature>
<evidence type="ECO:0000256" key="4">
    <source>
        <dbReference type="SAM" id="MobiDB-lite"/>
    </source>
</evidence>
<dbReference type="Proteomes" id="UP000027463">
    <property type="component" value="Unassembled WGS sequence"/>
</dbReference>
<reference evidence="5 6" key="1">
    <citation type="submission" date="2013-07" db="EMBL/GenBank/DDBJ databases">
        <title>Thalassospira permensis NBRC 106175 Genome Sequencing.</title>
        <authorList>
            <person name="Lai Q."/>
            <person name="Shao Z."/>
        </authorList>
    </citation>
    <scope>NUCLEOTIDE SEQUENCE [LARGE SCALE GENOMIC DNA]</scope>
    <source>
        <strain evidence="5 6">NBRC 106175</strain>
    </source>
</reference>
<feature type="repeat" description="TPR" evidence="3">
    <location>
        <begin position="126"/>
        <end position="159"/>
    </location>
</feature>
<feature type="compositionally biased region" description="Basic residues" evidence="4">
    <location>
        <begin position="17"/>
        <end position="34"/>
    </location>
</feature>
<dbReference type="SUPFAM" id="SSF48452">
    <property type="entry name" value="TPR-like"/>
    <property type="match status" value="1"/>
</dbReference>
<dbReference type="PANTHER" id="PTHR44943:SF4">
    <property type="entry name" value="TPR REPEAT-CONTAINING PROTEIN MJ0798"/>
    <property type="match status" value="1"/>
</dbReference>
<feature type="region of interest" description="Disordered" evidence="4">
    <location>
        <begin position="17"/>
        <end position="82"/>
    </location>
</feature>
<comment type="caution">
    <text evidence="5">The sequence shown here is derived from an EMBL/GenBank/DDBJ whole genome shotgun (WGS) entry which is preliminary data.</text>
</comment>
<dbReference type="Pfam" id="PF13432">
    <property type="entry name" value="TPR_16"/>
    <property type="match status" value="1"/>
</dbReference>
<keyword evidence="1" id="KW-0677">Repeat</keyword>
<evidence type="ECO:0000313" key="5">
    <source>
        <dbReference type="EMBL" id="KEO57375.1"/>
    </source>
</evidence>
<dbReference type="InterPro" id="IPR002201">
    <property type="entry name" value="Glyco_trans_9"/>
</dbReference>
<dbReference type="InterPro" id="IPR019734">
    <property type="entry name" value="TPR_rpt"/>
</dbReference>
<evidence type="ECO:0000313" key="6">
    <source>
        <dbReference type="Proteomes" id="UP000027463"/>
    </source>
</evidence>
<feature type="repeat" description="TPR" evidence="3">
    <location>
        <begin position="194"/>
        <end position="227"/>
    </location>
</feature>
<dbReference type="Gene3D" id="3.40.50.2000">
    <property type="entry name" value="Glycogen Phosphorylase B"/>
    <property type="match status" value="1"/>
</dbReference>
<dbReference type="SUPFAM" id="SSF53756">
    <property type="entry name" value="UDP-Glycosyltransferase/glycogen phosphorylase"/>
    <property type="match status" value="1"/>
</dbReference>
<protein>
    <recommendedName>
        <fullName evidence="7">Glycosyltransferase</fullName>
    </recommendedName>
</protein>
<dbReference type="InterPro" id="IPR051685">
    <property type="entry name" value="Ycf3/AcsC/BcsC/TPR_MFPF"/>
</dbReference>
<evidence type="ECO:0000256" key="3">
    <source>
        <dbReference type="PROSITE-ProRule" id="PRU00339"/>
    </source>
</evidence>
<dbReference type="Pfam" id="PF01075">
    <property type="entry name" value="Glyco_transf_9"/>
    <property type="match status" value="1"/>
</dbReference>
<accession>A0ABR4TPI7</accession>
<dbReference type="SMART" id="SM00028">
    <property type="entry name" value="TPR"/>
    <property type="match status" value="4"/>
</dbReference>
<dbReference type="EMBL" id="AUNC01000013">
    <property type="protein sequence ID" value="KEO57375.1"/>
    <property type="molecule type" value="Genomic_DNA"/>
</dbReference>
<evidence type="ECO:0000256" key="1">
    <source>
        <dbReference type="ARBA" id="ARBA00022737"/>
    </source>
</evidence>
<keyword evidence="6" id="KW-1185">Reference proteome</keyword>